<dbReference type="SUPFAM" id="SSF50494">
    <property type="entry name" value="Trypsin-like serine proteases"/>
    <property type="match status" value="1"/>
</dbReference>
<proteinExistence type="predicted"/>
<dbReference type="AlphaFoldDB" id="C6WEF9"/>
<protein>
    <submittedName>
        <fullName evidence="3">Peptidase S1 and S6 chymotrypsin/Hap</fullName>
    </submittedName>
</protein>
<feature type="domain" description="Peptidase S1" evidence="2">
    <location>
        <begin position="29"/>
        <end position="244"/>
    </location>
</feature>
<evidence type="ECO:0000256" key="1">
    <source>
        <dbReference type="SAM" id="SignalP"/>
    </source>
</evidence>
<dbReference type="InterPro" id="IPR051333">
    <property type="entry name" value="CLIP_Serine_Protease"/>
</dbReference>
<keyword evidence="4" id="KW-1185">Reference proteome</keyword>
<dbReference type="GO" id="GO:0004252">
    <property type="term" value="F:serine-type endopeptidase activity"/>
    <property type="evidence" value="ECO:0007669"/>
    <property type="project" value="InterPro"/>
</dbReference>
<dbReference type="InterPro" id="IPR001314">
    <property type="entry name" value="Peptidase_S1A"/>
</dbReference>
<reference evidence="3 4" key="1">
    <citation type="journal article" date="2009" name="Stand. Genomic Sci.">
        <title>Complete genome sequence of Actinosynnema mirum type strain (101).</title>
        <authorList>
            <person name="Land M."/>
            <person name="Lapidus A."/>
            <person name="Mayilraj S."/>
            <person name="Chen F."/>
            <person name="Copeland A."/>
            <person name="Del Rio T.G."/>
            <person name="Nolan M."/>
            <person name="Lucas S."/>
            <person name="Tice H."/>
            <person name="Cheng J.F."/>
            <person name="Chertkov O."/>
            <person name="Bruce D."/>
            <person name="Goodwin L."/>
            <person name="Pitluck S."/>
            <person name="Rohde M."/>
            <person name="Goker M."/>
            <person name="Pati A."/>
            <person name="Ivanova N."/>
            <person name="Mavromatis K."/>
            <person name="Chen A."/>
            <person name="Palaniappan K."/>
            <person name="Hauser L."/>
            <person name="Chang Y.J."/>
            <person name="Jeffries C.C."/>
            <person name="Brettin T."/>
            <person name="Detter J.C."/>
            <person name="Han C."/>
            <person name="Chain P."/>
            <person name="Tindall B.J."/>
            <person name="Bristow J."/>
            <person name="Eisen J.A."/>
            <person name="Markowitz V."/>
            <person name="Hugenholtz P."/>
            <person name="Kyrpides N.C."/>
            <person name="Klenk H.P."/>
        </authorList>
    </citation>
    <scope>NUCLEOTIDE SEQUENCE [LARGE SCALE GENOMIC DNA]</scope>
    <source>
        <strain evidence="4">ATCC 29888 / DSM 43827 / JCM 3225 / NBRC 14064 / NCIMB 13271 / NRRL B-12336 / IMRU 3971 / 101</strain>
    </source>
</reference>
<evidence type="ECO:0000313" key="3">
    <source>
        <dbReference type="EMBL" id="ACU37759.1"/>
    </source>
</evidence>
<feature type="signal peptide" evidence="1">
    <location>
        <begin position="1"/>
        <end position="28"/>
    </location>
</feature>
<dbReference type="PRINTS" id="PR00722">
    <property type="entry name" value="CHYMOTRYPSIN"/>
</dbReference>
<dbReference type="PANTHER" id="PTHR24260:SF136">
    <property type="entry name" value="GH08193P-RELATED"/>
    <property type="match status" value="1"/>
</dbReference>
<dbReference type="InterPro" id="IPR001254">
    <property type="entry name" value="Trypsin_dom"/>
</dbReference>
<keyword evidence="1" id="KW-0732">Signal</keyword>
<accession>C6WEF9</accession>
<name>C6WEF9_ACTMD</name>
<dbReference type="EMBL" id="CP001630">
    <property type="protein sequence ID" value="ACU37759.1"/>
    <property type="molecule type" value="Genomic_DNA"/>
</dbReference>
<dbReference type="PANTHER" id="PTHR24260">
    <property type="match status" value="1"/>
</dbReference>
<dbReference type="STRING" id="446462.Amir_3882"/>
<sequence length="511" mass="53647">MTQRANLAAGVATAAVAAALLVPSSALAVNGGAPDANGGYPFLAKVSVGDQPGADGRACTGALIDQRWVLTAASCFADNPAQPGNLAAGKPAKAAKVSLPGKGDIAVANIVPRSDRDLVLAQLASYVTDITPVRVGKTAPKQGDSVRAGGYGRTADTWVPDKAHTAVFTVKATSATTLSIDGNGALCKGDAGGPALRETSSGPELVAVTSTAWQRGCLGSTETRSGATQARADDIASWINERLVVDQKLTVKEGNLYETWHEMLPDGVIKFEIDGDRIAAQTTDGTLWVKEGALNAGWVSEYSSVSSFSMAGNRIAVLTKERKLIVKEGSLYAGWQEQAGNVDDFRLAGTRVAWLQNGKLTAKEGSLSSSPLVVYGGGVTKFDMTTNRIALQADQFWVKEGNLYASWTAVGTGAVDDFQLSGNRLGVLQAGKLSIKEGNLYGVWNVAVPADVVKFEMDGSRLGVLMKNRFLYVKEGDLGQPWVVQEQDVTDFRLAGNRIGVLMPSGKLAVK</sequence>
<dbReference type="eggNOG" id="COG5640">
    <property type="taxonomic scope" value="Bacteria"/>
</dbReference>
<evidence type="ECO:0000313" key="4">
    <source>
        <dbReference type="Proteomes" id="UP000002213"/>
    </source>
</evidence>
<dbReference type="Proteomes" id="UP000002213">
    <property type="component" value="Chromosome"/>
</dbReference>
<dbReference type="InterPro" id="IPR043504">
    <property type="entry name" value="Peptidase_S1_PA_chymotrypsin"/>
</dbReference>
<dbReference type="SMART" id="SM00020">
    <property type="entry name" value="Tryp_SPc"/>
    <property type="match status" value="1"/>
</dbReference>
<gene>
    <name evidence="3" type="ordered locus">Amir_3882</name>
</gene>
<dbReference type="PROSITE" id="PS50240">
    <property type="entry name" value="TRYPSIN_DOM"/>
    <property type="match status" value="1"/>
</dbReference>
<dbReference type="KEGG" id="ami:Amir_3882"/>
<dbReference type="Gene3D" id="2.40.10.10">
    <property type="entry name" value="Trypsin-like serine proteases"/>
    <property type="match status" value="1"/>
</dbReference>
<dbReference type="GO" id="GO:0006508">
    <property type="term" value="P:proteolysis"/>
    <property type="evidence" value="ECO:0007669"/>
    <property type="project" value="InterPro"/>
</dbReference>
<evidence type="ECO:0000259" key="2">
    <source>
        <dbReference type="PROSITE" id="PS50240"/>
    </source>
</evidence>
<dbReference type="OrthoDB" id="3660483at2"/>
<feature type="chain" id="PRO_5002972583" evidence="1">
    <location>
        <begin position="29"/>
        <end position="511"/>
    </location>
</feature>
<dbReference type="InterPro" id="IPR009003">
    <property type="entry name" value="Peptidase_S1_PA"/>
</dbReference>
<dbReference type="HOGENOM" id="CLU_515530_0_0_11"/>
<dbReference type="Pfam" id="PF00089">
    <property type="entry name" value="Trypsin"/>
    <property type="match status" value="1"/>
</dbReference>
<organism evidence="3 4">
    <name type="scientific">Actinosynnema mirum (strain ATCC 29888 / DSM 43827 / JCM 3225 / NBRC 14064 / NCIMB 13271 / NRRL B-12336 / IMRU 3971 / 101)</name>
    <dbReference type="NCBI Taxonomy" id="446462"/>
    <lineage>
        <taxon>Bacteria</taxon>
        <taxon>Bacillati</taxon>
        <taxon>Actinomycetota</taxon>
        <taxon>Actinomycetes</taxon>
        <taxon>Pseudonocardiales</taxon>
        <taxon>Pseudonocardiaceae</taxon>
        <taxon>Actinosynnema</taxon>
    </lineage>
</organism>